<evidence type="ECO:0000256" key="10">
    <source>
        <dbReference type="RuleBase" id="RU000532"/>
    </source>
</evidence>
<evidence type="ECO:0000313" key="12">
    <source>
        <dbReference type="EMBL" id="MFC5827771.1"/>
    </source>
</evidence>
<dbReference type="InterPro" id="IPR036043">
    <property type="entry name" value="Phosphoglycerate_kinase_sf"/>
</dbReference>
<evidence type="ECO:0000256" key="3">
    <source>
        <dbReference type="ARBA" id="ARBA00013061"/>
    </source>
</evidence>
<dbReference type="InterPro" id="IPR015824">
    <property type="entry name" value="Phosphoglycerate_kinase_N"/>
</dbReference>
<evidence type="ECO:0000256" key="11">
    <source>
        <dbReference type="SAM" id="MobiDB-lite"/>
    </source>
</evidence>
<keyword evidence="6" id="KW-0547">Nucleotide-binding</keyword>
<dbReference type="EMBL" id="JBHSPA010000031">
    <property type="protein sequence ID" value="MFC5827771.1"/>
    <property type="molecule type" value="Genomic_DNA"/>
</dbReference>
<dbReference type="PANTHER" id="PTHR11406:SF23">
    <property type="entry name" value="PHOSPHOGLYCERATE KINASE 1, CHLOROPLASTIC-RELATED"/>
    <property type="match status" value="1"/>
</dbReference>
<evidence type="ECO:0000256" key="7">
    <source>
        <dbReference type="ARBA" id="ARBA00022777"/>
    </source>
</evidence>
<organism evidence="12 13">
    <name type="scientific">Nonomuraea insulae</name>
    <dbReference type="NCBI Taxonomy" id="1616787"/>
    <lineage>
        <taxon>Bacteria</taxon>
        <taxon>Bacillati</taxon>
        <taxon>Actinomycetota</taxon>
        <taxon>Actinomycetes</taxon>
        <taxon>Streptosporangiales</taxon>
        <taxon>Streptosporangiaceae</taxon>
        <taxon>Nonomuraea</taxon>
    </lineage>
</organism>
<keyword evidence="7 10" id="KW-0418">Kinase</keyword>
<feature type="region of interest" description="Disordered" evidence="11">
    <location>
        <begin position="275"/>
        <end position="307"/>
    </location>
</feature>
<evidence type="ECO:0000256" key="8">
    <source>
        <dbReference type="ARBA" id="ARBA00022840"/>
    </source>
</evidence>
<proteinExistence type="inferred from homology"/>
<dbReference type="GO" id="GO:0016301">
    <property type="term" value="F:kinase activity"/>
    <property type="evidence" value="ECO:0007669"/>
    <property type="project" value="UniProtKB-KW"/>
</dbReference>
<evidence type="ECO:0000256" key="4">
    <source>
        <dbReference type="ARBA" id="ARBA00016471"/>
    </source>
</evidence>
<keyword evidence="13" id="KW-1185">Reference proteome</keyword>
<dbReference type="PANTHER" id="PTHR11406">
    <property type="entry name" value="PHOSPHOGLYCERATE KINASE"/>
    <property type="match status" value="1"/>
</dbReference>
<accession>A0ABW1CTG7</accession>
<dbReference type="Gene3D" id="3.40.50.1260">
    <property type="entry name" value="Phosphoglycerate kinase, N-terminal domain"/>
    <property type="match status" value="2"/>
</dbReference>
<evidence type="ECO:0000256" key="1">
    <source>
        <dbReference type="ARBA" id="ARBA00000642"/>
    </source>
</evidence>
<comment type="catalytic activity">
    <reaction evidence="1 10">
        <text>(2R)-3-phosphoglycerate + ATP = (2R)-3-phospho-glyceroyl phosphate + ADP</text>
        <dbReference type="Rhea" id="RHEA:14801"/>
        <dbReference type="ChEBI" id="CHEBI:30616"/>
        <dbReference type="ChEBI" id="CHEBI:57604"/>
        <dbReference type="ChEBI" id="CHEBI:58272"/>
        <dbReference type="ChEBI" id="CHEBI:456216"/>
        <dbReference type="EC" id="2.7.2.3"/>
    </reaction>
</comment>
<comment type="similarity">
    <text evidence="10">Belongs to the phosphoglycerate kinase family.</text>
</comment>
<comment type="caution">
    <text evidence="12">The sequence shown here is derived from an EMBL/GenBank/DDBJ whole genome shotgun (WGS) entry which is preliminary data.</text>
</comment>
<dbReference type="Proteomes" id="UP001596058">
    <property type="component" value="Unassembled WGS sequence"/>
</dbReference>
<keyword evidence="9" id="KW-0324">Glycolysis</keyword>
<evidence type="ECO:0000256" key="2">
    <source>
        <dbReference type="ARBA" id="ARBA00004838"/>
    </source>
</evidence>
<reference evidence="13" key="1">
    <citation type="journal article" date="2019" name="Int. J. Syst. Evol. Microbiol.">
        <title>The Global Catalogue of Microorganisms (GCM) 10K type strain sequencing project: providing services to taxonomists for standard genome sequencing and annotation.</title>
        <authorList>
            <consortium name="The Broad Institute Genomics Platform"/>
            <consortium name="The Broad Institute Genome Sequencing Center for Infectious Disease"/>
            <person name="Wu L."/>
            <person name="Ma J."/>
        </authorList>
    </citation>
    <scope>NUCLEOTIDE SEQUENCE [LARGE SCALE GENOMIC DNA]</scope>
    <source>
        <strain evidence="13">CCUG 53903</strain>
    </source>
</reference>
<sequence length="435" mass="45120">MPSDSLRGVPLLRERRLRRGERWIYSAGFNVGRDLPDTSRIDAELADLDLLAAAGCRVALLSHQGRHGDGSAEALDFAARYLGARLGRPVRYVPGNASAGAARQARALRDGEIAVFGNTRAHAGEERNDPALARRFARLGELVAVGGFSKAHRAHASNAGLLDRLPAFAAGSLVSEPTLLAPWAGIVPHRLSVAVVGGVKPEKTLIGLEALTRTYDLVIPGGVVLNTVLRVLGHDIGRSALGDRPEQCAQVARTVLGRANRAELYVPSEVIVAPAEGPTNGPAKGSAMGPAEEPAVGPAEGSAEGPALSARGRMPVLGARGRIVPIAEGVPAGHMIVDFVLELGVRARLDALAAAGGRALLAGTPCRYTDGFRDTADALLAAFGAPGVDALLLGGDTTAELPWQGPRSTGGGSALHYLAHGTCPVLDSLRRSTPR</sequence>
<evidence type="ECO:0000256" key="9">
    <source>
        <dbReference type="ARBA" id="ARBA00023152"/>
    </source>
</evidence>
<evidence type="ECO:0000256" key="5">
    <source>
        <dbReference type="ARBA" id="ARBA00022679"/>
    </source>
</evidence>
<dbReference type="RefSeq" id="WP_379517272.1">
    <property type="nucleotide sequence ID" value="NZ_JBHSPA010000031.1"/>
</dbReference>
<gene>
    <name evidence="12" type="primary">pgk</name>
    <name evidence="12" type="ORF">ACFPZ3_28255</name>
</gene>
<protein>
    <recommendedName>
        <fullName evidence="4 10">Phosphoglycerate kinase</fullName>
        <ecNumber evidence="3 10">2.7.2.3</ecNumber>
    </recommendedName>
</protein>
<dbReference type="SUPFAM" id="SSF53748">
    <property type="entry name" value="Phosphoglycerate kinase"/>
    <property type="match status" value="1"/>
</dbReference>
<dbReference type="Pfam" id="PF00162">
    <property type="entry name" value="PGK"/>
    <property type="match status" value="1"/>
</dbReference>
<comment type="pathway">
    <text evidence="2">Carbohydrate degradation; glycolysis; pyruvate from D-glyceraldehyde 3-phosphate: step 2/5.</text>
</comment>
<evidence type="ECO:0000313" key="13">
    <source>
        <dbReference type="Proteomes" id="UP001596058"/>
    </source>
</evidence>
<dbReference type="InterPro" id="IPR001576">
    <property type="entry name" value="Phosphoglycerate_kinase"/>
</dbReference>
<name>A0ABW1CTG7_9ACTN</name>
<evidence type="ECO:0000256" key="6">
    <source>
        <dbReference type="ARBA" id="ARBA00022741"/>
    </source>
</evidence>
<keyword evidence="5 10" id="KW-0808">Transferase</keyword>
<keyword evidence="8" id="KW-0067">ATP-binding</keyword>
<dbReference type="EC" id="2.7.2.3" evidence="3 10"/>
<dbReference type="PRINTS" id="PR00477">
    <property type="entry name" value="PHGLYCKINASE"/>
</dbReference>